<feature type="transmembrane region" description="Helical" evidence="6">
    <location>
        <begin position="381"/>
        <end position="403"/>
    </location>
</feature>
<feature type="transmembrane region" description="Helical" evidence="6">
    <location>
        <begin position="225"/>
        <end position="246"/>
    </location>
</feature>
<evidence type="ECO:0000256" key="2">
    <source>
        <dbReference type="ARBA" id="ARBA00022475"/>
    </source>
</evidence>
<feature type="transmembrane region" description="Helical" evidence="6">
    <location>
        <begin position="266"/>
        <end position="284"/>
    </location>
</feature>
<feature type="transmembrane region" description="Helical" evidence="6">
    <location>
        <begin position="12"/>
        <end position="38"/>
    </location>
</feature>
<keyword evidence="5 6" id="KW-0472">Membrane</keyword>
<protein>
    <submittedName>
        <fullName evidence="7">Transporter, major facilitator family protein</fullName>
    </submittedName>
</protein>
<feature type="transmembrane region" description="Helical" evidence="6">
    <location>
        <begin position="175"/>
        <end position="194"/>
    </location>
</feature>
<comment type="caution">
    <text evidence="7">The sequence shown here is derived from an EMBL/GenBank/DDBJ whole genome shotgun (WGS) entry which is preliminary data.</text>
</comment>
<evidence type="ECO:0000256" key="6">
    <source>
        <dbReference type="SAM" id="Phobius"/>
    </source>
</evidence>
<reference evidence="7 8" key="1">
    <citation type="submission" date="2010-06" db="EMBL/GenBank/DDBJ databases">
        <authorList>
            <person name="Muzny D."/>
            <person name="Qin X."/>
            <person name="Buhay C."/>
            <person name="Dugan-Rocha S."/>
            <person name="Ding Y."/>
            <person name="Chen G."/>
            <person name="Hawes A."/>
            <person name="Holder M."/>
            <person name="Jhangiani S."/>
            <person name="Johnson A."/>
            <person name="Khan Z."/>
            <person name="Li Z."/>
            <person name="Liu W."/>
            <person name="Liu X."/>
            <person name="Perez L."/>
            <person name="Shen H."/>
            <person name="Wang Q."/>
            <person name="Watt J."/>
            <person name="Xi L."/>
            <person name="Xin Y."/>
            <person name="Zhou J."/>
            <person name="Deng J."/>
            <person name="Jiang H."/>
            <person name="Liu Y."/>
            <person name="Qu J."/>
            <person name="Song X.-Z."/>
            <person name="Zhang L."/>
            <person name="Villasana D."/>
            <person name="Johnson A."/>
            <person name="Liu J."/>
            <person name="Liyanage D."/>
            <person name="Lorensuhewa L."/>
            <person name="Robinson T."/>
            <person name="Song A."/>
            <person name="Song B.-B."/>
            <person name="Dinh H."/>
            <person name="Thornton R."/>
            <person name="Coyle M."/>
            <person name="Francisco L."/>
            <person name="Jackson L."/>
            <person name="Javaid M."/>
            <person name="Korchina V."/>
            <person name="Kovar C."/>
            <person name="Mata R."/>
            <person name="Mathew T."/>
            <person name="Ngo R."/>
            <person name="Nguyen L."/>
            <person name="Nguyen N."/>
            <person name="Okwuonu G."/>
            <person name="Ongeri F."/>
            <person name="Pham C."/>
            <person name="Simmons D."/>
            <person name="Wilczek-Boney K."/>
            <person name="Hale W."/>
            <person name="Jakkamsetti A."/>
            <person name="Pham P."/>
            <person name="Ruth R."/>
            <person name="San Lucas F."/>
            <person name="Warren J."/>
            <person name="Zhang J."/>
            <person name="Zhao Z."/>
            <person name="Zhou C."/>
            <person name="Zhu D."/>
            <person name="Lee S."/>
            <person name="Bess C."/>
            <person name="Blankenburg K."/>
            <person name="Forbes L."/>
            <person name="Fu Q."/>
            <person name="Gubbala S."/>
            <person name="Hirani K."/>
            <person name="Jayaseelan J.C."/>
            <person name="Lara F."/>
            <person name="Munidasa M."/>
            <person name="Palculict T."/>
            <person name="Patil S."/>
            <person name="Pu L.-L."/>
            <person name="Saada N."/>
            <person name="Tang L."/>
            <person name="Weissenberger G."/>
            <person name="Zhu Y."/>
            <person name="Hemphill L."/>
            <person name="Shang Y."/>
            <person name="Youmans B."/>
            <person name="Ayvaz T."/>
            <person name="Ross M."/>
            <person name="Santibanez J."/>
            <person name="Aqrawi P."/>
            <person name="Gross S."/>
            <person name="Joshi V."/>
            <person name="Fowler G."/>
            <person name="Nazareth L."/>
            <person name="Reid J."/>
            <person name="Worley K."/>
            <person name="Petrosino J."/>
            <person name="Highlander S."/>
            <person name="Gibbs R."/>
        </authorList>
    </citation>
    <scope>NUCLEOTIDE SEQUENCE [LARGE SCALE GENOMIC DNA]</scope>
    <source>
        <strain evidence="7 8">JV-V03</strain>
    </source>
</reference>
<accession>A0AA87AAL2</accession>
<dbReference type="SUPFAM" id="SSF103473">
    <property type="entry name" value="MFS general substrate transporter"/>
    <property type="match status" value="1"/>
</dbReference>
<organism evidence="7 8">
    <name type="scientific">Lactobacillus paragasseri JV-V03</name>
    <dbReference type="NCBI Taxonomy" id="525326"/>
    <lineage>
        <taxon>Bacteria</taxon>
        <taxon>Bacillati</taxon>
        <taxon>Bacillota</taxon>
        <taxon>Bacilli</taxon>
        <taxon>Lactobacillales</taxon>
        <taxon>Lactobacillaceae</taxon>
        <taxon>Lactobacillus</taxon>
    </lineage>
</organism>
<keyword evidence="3 6" id="KW-0812">Transmembrane</keyword>
<keyword evidence="4 6" id="KW-1133">Transmembrane helix</keyword>
<feature type="transmembrane region" description="Helical" evidence="6">
    <location>
        <begin position="102"/>
        <end position="124"/>
    </location>
</feature>
<comment type="subcellular location">
    <subcellularLocation>
        <location evidence="1">Cell membrane</location>
        <topology evidence="1">Multi-pass membrane protein</topology>
    </subcellularLocation>
</comment>
<dbReference type="EMBL" id="ACGO02000001">
    <property type="protein sequence ID" value="EFJ70234.1"/>
    <property type="molecule type" value="Genomic_DNA"/>
</dbReference>
<feature type="transmembrane region" description="Helical" evidence="6">
    <location>
        <begin position="355"/>
        <end position="375"/>
    </location>
</feature>
<dbReference type="Proteomes" id="UP000003672">
    <property type="component" value="Unassembled WGS sequence"/>
</dbReference>
<proteinExistence type="predicted"/>
<dbReference type="InterPro" id="IPR011701">
    <property type="entry name" value="MFS"/>
</dbReference>
<evidence type="ECO:0000256" key="5">
    <source>
        <dbReference type="ARBA" id="ARBA00023136"/>
    </source>
</evidence>
<dbReference type="RefSeq" id="WP_003648878.1">
    <property type="nucleotide sequence ID" value="NZ_CP040500.1"/>
</dbReference>
<dbReference type="Gene3D" id="1.20.1250.20">
    <property type="entry name" value="MFS general substrate transporter like domains"/>
    <property type="match status" value="1"/>
</dbReference>
<dbReference type="PANTHER" id="PTHR23513:SF6">
    <property type="entry name" value="MAJOR FACILITATOR SUPERFAMILY ASSOCIATED DOMAIN-CONTAINING PROTEIN"/>
    <property type="match status" value="1"/>
</dbReference>
<gene>
    <name evidence="7" type="ORF">HMPREF0514_10678</name>
</gene>
<dbReference type="GO" id="GO:0022857">
    <property type="term" value="F:transmembrane transporter activity"/>
    <property type="evidence" value="ECO:0007669"/>
    <property type="project" value="InterPro"/>
</dbReference>
<dbReference type="Pfam" id="PF07690">
    <property type="entry name" value="MFS_1"/>
    <property type="match status" value="1"/>
</dbReference>
<dbReference type="AlphaFoldDB" id="A0AA87AAL2"/>
<sequence>MLKNLINKDNSNVVNLLIGRIGTNIADSLFYMAILWYFKSHFHSPILLSLIFIADSTIDMFSFTLGPIIDRLNIKKLLQVVTIIQAILSLLIIPLFNDPNLHLFAIIFLIIVYILSTIGSTLIYPAEDKILPIIVKKENLAKVNGIFQMSYQTLDLFLDAGATILITYLSIKNTIIISGLIFAFALLFYARLNFNVQSISSDKENSTYLKALINGWQALQKEKDILILILPFAITNLFYGISSIGLPYFATQYLNRSAMSYGGLELASSVGGLLGSIAVQHFYVKDNKLRLLIVICLILSGISIILETIIAPIFPILILLFALFSTFWISMMNINFRVLVQESFRPNLLGRINTINSSIVNCMIPIGSFLGGIIVKNLGVLPAIMLEGIAQVITAFFYLIIFIKIKH</sequence>
<evidence type="ECO:0000313" key="7">
    <source>
        <dbReference type="EMBL" id="EFJ70234.1"/>
    </source>
</evidence>
<dbReference type="InterPro" id="IPR036259">
    <property type="entry name" value="MFS_trans_sf"/>
</dbReference>
<dbReference type="PANTHER" id="PTHR23513">
    <property type="entry name" value="INTEGRAL MEMBRANE EFFLUX PROTEIN-RELATED"/>
    <property type="match status" value="1"/>
</dbReference>
<dbReference type="GO" id="GO:0005886">
    <property type="term" value="C:plasma membrane"/>
    <property type="evidence" value="ECO:0007669"/>
    <property type="project" value="UniProtKB-SubCell"/>
</dbReference>
<feature type="transmembrane region" description="Helical" evidence="6">
    <location>
        <begin position="77"/>
        <end position="96"/>
    </location>
</feature>
<name>A0AA87AAL2_9LACO</name>
<keyword evidence="2" id="KW-1003">Cell membrane</keyword>
<feature type="transmembrane region" description="Helical" evidence="6">
    <location>
        <begin position="291"/>
        <end position="310"/>
    </location>
</feature>
<dbReference type="CDD" id="cd06173">
    <property type="entry name" value="MFS_MefA_like"/>
    <property type="match status" value="1"/>
</dbReference>
<evidence type="ECO:0000256" key="1">
    <source>
        <dbReference type="ARBA" id="ARBA00004651"/>
    </source>
</evidence>
<feature type="transmembrane region" description="Helical" evidence="6">
    <location>
        <begin position="316"/>
        <end position="334"/>
    </location>
</feature>
<evidence type="ECO:0000256" key="3">
    <source>
        <dbReference type="ARBA" id="ARBA00022692"/>
    </source>
</evidence>
<evidence type="ECO:0000313" key="8">
    <source>
        <dbReference type="Proteomes" id="UP000003672"/>
    </source>
</evidence>
<evidence type="ECO:0000256" key="4">
    <source>
        <dbReference type="ARBA" id="ARBA00022989"/>
    </source>
</evidence>